<dbReference type="GO" id="GO:0005737">
    <property type="term" value="C:cytoplasm"/>
    <property type="evidence" value="ECO:0007669"/>
    <property type="project" value="TreeGrafter"/>
</dbReference>
<dbReference type="EMBL" id="JAUEPR010000049">
    <property type="protein sequence ID" value="KAK0471527.1"/>
    <property type="molecule type" value="Genomic_DNA"/>
</dbReference>
<name>A0AA39NTD9_9AGAR</name>
<dbReference type="Proteomes" id="UP001175227">
    <property type="component" value="Unassembled WGS sequence"/>
</dbReference>
<evidence type="ECO:0000256" key="1">
    <source>
        <dbReference type="ARBA" id="ARBA00009005"/>
    </source>
</evidence>
<dbReference type="InterPro" id="IPR011600">
    <property type="entry name" value="Pept_C14_caspase"/>
</dbReference>
<accession>A0AA39NTD9</accession>
<evidence type="ECO:0000313" key="3">
    <source>
        <dbReference type="EMBL" id="KAK0471527.1"/>
    </source>
</evidence>
<comment type="caution">
    <text evidence="3">The sequence shown here is derived from an EMBL/GenBank/DDBJ whole genome shotgun (WGS) entry which is preliminary data.</text>
</comment>
<comment type="similarity">
    <text evidence="1">Belongs to the peptidase C14B family.</text>
</comment>
<proteinExistence type="inferred from homology"/>
<evidence type="ECO:0000259" key="2">
    <source>
        <dbReference type="Pfam" id="PF00656"/>
    </source>
</evidence>
<dbReference type="Gene3D" id="3.40.50.1460">
    <property type="match status" value="1"/>
</dbReference>
<gene>
    <name evidence="3" type="ORF">IW261DRAFT_834076</name>
</gene>
<dbReference type="GO" id="GO:0004197">
    <property type="term" value="F:cysteine-type endopeptidase activity"/>
    <property type="evidence" value="ECO:0007669"/>
    <property type="project" value="InterPro"/>
</dbReference>
<dbReference type="PANTHER" id="PTHR48104:SF30">
    <property type="entry name" value="METACASPASE-1"/>
    <property type="match status" value="1"/>
</dbReference>
<dbReference type="InterPro" id="IPR050452">
    <property type="entry name" value="Metacaspase"/>
</dbReference>
<evidence type="ECO:0000313" key="4">
    <source>
        <dbReference type="Proteomes" id="UP001175227"/>
    </source>
</evidence>
<reference evidence="3" key="1">
    <citation type="submission" date="2023-06" db="EMBL/GenBank/DDBJ databases">
        <authorList>
            <consortium name="Lawrence Berkeley National Laboratory"/>
            <person name="Ahrendt S."/>
            <person name="Sahu N."/>
            <person name="Indic B."/>
            <person name="Wong-Bajracharya J."/>
            <person name="Merenyi Z."/>
            <person name="Ke H.-M."/>
            <person name="Monk M."/>
            <person name="Kocsube S."/>
            <person name="Drula E."/>
            <person name="Lipzen A."/>
            <person name="Balint B."/>
            <person name="Henrissat B."/>
            <person name="Andreopoulos B."/>
            <person name="Martin F.M."/>
            <person name="Harder C.B."/>
            <person name="Rigling D."/>
            <person name="Ford K.L."/>
            <person name="Foster G.D."/>
            <person name="Pangilinan J."/>
            <person name="Papanicolaou A."/>
            <person name="Barry K."/>
            <person name="LaButti K."/>
            <person name="Viragh M."/>
            <person name="Koriabine M."/>
            <person name="Yan M."/>
            <person name="Riley R."/>
            <person name="Champramary S."/>
            <person name="Plett K.L."/>
            <person name="Tsai I.J."/>
            <person name="Slot J."/>
            <person name="Sipos G."/>
            <person name="Plett J."/>
            <person name="Nagy L.G."/>
            <person name="Grigoriev I.V."/>
        </authorList>
    </citation>
    <scope>NUCLEOTIDE SEQUENCE</scope>
    <source>
        <strain evidence="3">ICMP 16352</strain>
    </source>
</reference>
<sequence length="221" mass="24407">MTPFITDKSMLAPHSIDGINFWAVIIGIDDYKTSPLRGCVSDAMMVFKHLSEDLHVHGDHIQLLLSKDIEEHKAPENQPPTRANIVNAILHLSTNPDIQHGDNIIIYFAGHGTTYKCDDYAPYQETPAAKLGNVDALCPLDRSSPDTTCTKTLHTKDAESLGPSDPHIPDISDREINVILTEIARNKGDHITVHRRLLSFSRCHQNTKGRSAALYDAAPGI</sequence>
<dbReference type="GO" id="GO:0006508">
    <property type="term" value="P:proteolysis"/>
    <property type="evidence" value="ECO:0007669"/>
    <property type="project" value="InterPro"/>
</dbReference>
<dbReference type="AlphaFoldDB" id="A0AA39NTD9"/>
<protein>
    <recommendedName>
        <fullName evidence="2">Peptidase C14 caspase domain-containing protein</fullName>
    </recommendedName>
</protein>
<organism evidence="3 4">
    <name type="scientific">Armillaria novae-zelandiae</name>
    <dbReference type="NCBI Taxonomy" id="153914"/>
    <lineage>
        <taxon>Eukaryota</taxon>
        <taxon>Fungi</taxon>
        <taxon>Dikarya</taxon>
        <taxon>Basidiomycota</taxon>
        <taxon>Agaricomycotina</taxon>
        <taxon>Agaricomycetes</taxon>
        <taxon>Agaricomycetidae</taxon>
        <taxon>Agaricales</taxon>
        <taxon>Marasmiineae</taxon>
        <taxon>Physalacriaceae</taxon>
        <taxon>Armillaria</taxon>
    </lineage>
</organism>
<keyword evidence="4" id="KW-1185">Reference proteome</keyword>
<dbReference type="PANTHER" id="PTHR48104">
    <property type="entry name" value="METACASPASE-4"/>
    <property type="match status" value="1"/>
</dbReference>
<dbReference type="Pfam" id="PF00656">
    <property type="entry name" value="Peptidase_C14"/>
    <property type="match status" value="1"/>
</dbReference>
<feature type="domain" description="Peptidase C14 caspase" evidence="2">
    <location>
        <begin position="22"/>
        <end position="125"/>
    </location>
</feature>